<dbReference type="PROSITE" id="PS50819">
    <property type="entry name" value="INTEIN_ENDONUCLEASE"/>
    <property type="match status" value="1"/>
</dbReference>
<organism evidence="2 3">
    <name type="scientific">Candidatus Ryanbacteria bacterium RIFCSPLOWO2_01_FULL_48_26</name>
    <dbReference type="NCBI Taxonomy" id="1802126"/>
    <lineage>
        <taxon>Bacteria</taxon>
        <taxon>Candidatus Ryaniibacteriota</taxon>
    </lineage>
</organism>
<dbReference type="InterPro" id="IPR004042">
    <property type="entry name" value="Intein_endonuc_central"/>
</dbReference>
<reference evidence="2 3" key="1">
    <citation type="journal article" date="2016" name="Nat. Commun.">
        <title>Thousands of microbial genomes shed light on interconnected biogeochemical processes in an aquifer system.</title>
        <authorList>
            <person name="Anantharaman K."/>
            <person name="Brown C.T."/>
            <person name="Hug L.A."/>
            <person name="Sharon I."/>
            <person name="Castelle C.J."/>
            <person name="Probst A.J."/>
            <person name="Thomas B.C."/>
            <person name="Singh A."/>
            <person name="Wilkins M.J."/>
            <person name="Karaoz U."/>
            <person name="Brodie E.L."/>
            <person name="Williams K.H."/>
            <person name="Hubbard S.S."/>
            <person name="Banfield J.F."/>
        </authorList>
    </citation>
    <scope>NUCLEOTIDE SEQUENCE [LARGE SCALE GENOMIC DNA]</scope>
</reference>
<proteinExistence type="predicted"/>
<gene>
    <name evidence="2" type="ORF">A3B25_03400</name>
</gene>
<dbReference type="GO" id="GO:0004519">
    <property type="term" value="F:endonuclease activity"/>
    <property type="evidence" value="ECO:0007669"/>
    <property type="project" value="InterPro"/>
</dbReference>
<dbReference type="AlphaFoldDB" id="A0A1G2GRC2"/>
<dbReference type="Proteomes" id="UP000179106">
    <property type="component" value="Unassembled WGS sequence"/>
</dbReference>
<dbReference type="Pfam" id="PF14528">
    <property type="entry name" value="LAGLIDADG_3"/>
    <property type="match status" value="1"/>
</dbReference>
<feature type="domain" description="DOD-type homing endonuclease" evidence="1">
    <location>
        <begin position="22"/>
        <end position="170"/>
    </location>
</feature>
<dbReference type="EMBL" id="MHNW01000041">
    <property type="protein sequence ID" value="OGZ52679.1"/>
    <property type="molecule type" value="Genomic_DNA"/>
</dbReference>
<dbReference type="SUPFAM" id="SSF55608">
    <property type="entry name" value="Homing endonucleases"/>
    <property type="match status" value="1"/>
</dbReference>
<dbReference type="InterPro" id="IPR004860">
    <property type="entry name" value="LAGLIDADG_dom"/>
</dbReference>
<evidence type="ECO:0000313" key="3">
    <source>
        <dbReference type="Proteomes" id="UP000179106"/>
    </source>
</evidence>
<dbReference type="Gene3D" id="3.10.28.10">
    <property type="entry name" value="Homing endonucleases"/>
    <property type="match status" value="1"/>
</dbReference>
<name>A0A1G2GRC2_9BACT</name>
<dbReference type="InterPro" id="IPR027434">
    <property type="entry name" value="Homing_endonucl"/>
</dbReference>
<sequence length="228" mass="26648">MPPQKIVNQDFFKHWSSEMAYVLGFFTADGNLNFNERGAYYLEFNTADRGLLADIKNILGSDHKLSDRKRGANFRRNYRLQIGSKTMFEDLLDLGITPRKSKTIRLPDIPHKYFRHFTRGYFDGDGNVTIGHYIRANRNNKKSTTLLSGFISGSEIFLKELHQKLKEVGSVKGGTLYYHDGGYRLYFSVNDSYALYRFMYQRGVSSLYLDRKRKTFEKYFKITQSTCR</sequence>
<accession>A0A1G2GRC2</accession>
<comment type="caution">
    <text evidence="2">The sequence shown here is derived from an EMBL/GenBank/DDBJ whole genome shotgun (WGS) entry which is preliminary data.</text>
</comment>
<evidence type="ECO:0000259" key="1">
    <source>
        <dbReference type="PROSITE" id="PS50819"/>
    </source>
</evidence>
<dbReference type="STRING" id="1802126.A3B25_03400"/>
<evidence type="ECO:0000313" key="2">
    <source>
        <dbReference type="EMBL" id="OGZ52679.1"/>
    </source>
</evidence>
<protein>
    <recommendedName>
        <fullName evidence="1">DOD-type homing endonuclease domain-containing protein</fullName>
    </recommendedName>
</protein>